<sequence>MGDVPMPRNWEESQQFGEGPGGRGTGAESLEEDNTLYPLNPEEDVRRLQTGADAVKPRARVIYFLVPFSEEVQDTRSM</sequence>
<proteinExistence type="predicted"/>
<comment type="caution">
    <text evidence="2">The sequence shown here is derived from an EMBL/GenBank/DDBJ whole genome shotgun (WGS) entry which is preliminary data.</text>
</comment>
<dbReference type="AlphaFoldDB" id="A0AAV4TXX8"/>
<dbReference type="EMBL" id="BPLR01011921">
    <property type="protein sequence ID" value="GIY49996.1"/>
    <property type="molecule type" value="Genomic_DNA"/>
</dbReference>
<evidence type="ECO:0000313" key="2">
    <source>
        <dbReference type="EMBL" id="GIY49996.1"/>
    </source>
</evidence>
<gene>
    <name evidence="2" type="ORF">CEXT_694541</name>
</gene>
<name>A0AAV4TXX8_CAEEX</name>
<reference evidence="2 3" key="1">
    <citation type="submission" date="2021-06" db="EMBL/GenBank/DDBJ databases">
        <title>Caerostris extrusa draft genome.</title>
        <authorList>
            <person name="Kono N."/>
            <person name="Arakawa K."/>
        </authorList>
    </citation>
    <scope>NUCLEOTIDE SEQUENCE [LARGE SCALE GENOMIC DNA]</scope>
</reference>
<keyword evidence="3" id="KW-1185">Reference proteome</keyword>
<dbReference type="Proteomes" id="UP001054945">
    <property type="component" value="Unassembled WGS sequence"/>
</dbReference>
<accession>A0AAV4TXX8</accession>
<evidence type="ECO:0000313" key="3">
    <source>
        <dbReference type="Proteomes" id="UP001054945"/>
    </source>
</evidence>
<feature type="region of interest" description="Disordered" evidence="1">
    <location>
        <begin position="1"/>
        <end position="43"/>
    </location>
</feature>
<organism evidence="2 3">
    <name type="scientific">Caerostris extrusa</name>
    <name type="common">Bark spider</name>
    <name type="synonym">Caerostris bankana</name>
    <dbReference type="NCBI Taxonomy" id="172846"/>
    <lineage>
        <taxon>Eukaryota</taxon>
        <taxon>Metazoa</taxon>
        <taxon>Ecdysozoa</taxon>
        <taxon>Arthropoda</taxon>
        <taxon>Chelicerata</taxon>
        <taxon>Arachnida</taxon>
        <taxon>Araneae</taxon>
        <taxon>Araneomorphae</taxon>
        <taxon>Entelegynae</taxon>
        <taxon>Araneoidea</taxon>
        <taxon>Araneidae</taxon>
        <taxon>Caerostris</taxon>
    </lineage>
</organism>
<evidence type="ECO:0000256" key="1">
    <source>
        <dbReference type="SAM" id="MobiDB-lite"/>
    </source>
</evidence>
<protein>
    <submittedName>
        <fullName evidence="2">Uncharacterized protein</fullName>
    </submittedName>
</protein>